<dbReference type="SUPFAM" id="SSF55424">
    <property type="entry name" value="FAD/NAD-linked reductases, dimerisation (C-terminal) domain"/>
    <property type="match status" value="1"/>
</dbReference>
<keyword evidence="6" id="KW-1015">Disulfide bond</keyword>
<dbReference type="GO" id="GO:0045454">
    <property type="term" value="P:cell redox homeostasis"/>
    <property type="evidence" value="ECO:0007669"/>
    <property type="project" value="InterPro"/>
</dbReference>
<evidence type="ECO:0000256" key="1">
    <source>
        <dbReference type="ARBA" id="ARBA00001974"/>
    </source>
</evidence>
<dbReference type="InterPro" id="IPR016156">
    <property type="entry name" value="FAD/NAD-linked_Rdtase_dimer_sf"/>
</dbReference>
<dbReference type="SUPFAM" id="SSF51905">
    <property type="entry name" value="FAD/NAD(P)-binding domain"/>
    <property type="match status" value="1"/>
</dbReference>
<dbReference type="Pfam" id="PF02852">
    <property type="entry name" value="Pyr_redox_dim"/>
    <property type="match status" value="1"/>
</dbReference>
<keyword evidence="11" id="KW-1185">Reference proteome</keyword>
<dbReference type="InterPro" id="IPR004099">
    <property type="entry name" value="Pyr_nucl-diS_OxRdtase_dimer"/>
</dbReference>
<dbReference type="OMA" id="MSKHYDY"/>
<dbReference type="PANTHER" id="PTHR42737">
    <property type="entry name" value="GLUTATHIONE REDUCTASE"/>
    <property type="match status" value="1"/>
</dbReference>
<dbReference type="PRINTS" id="PR00411">
    <property type="entry name" value="PNDRDTASEI"/>
</dbReference>
<dbReference type="InterPro" id="IPR046952">
    <property type="entry name" value="GSHR/TRXR-like"/>
</dbReference>
<feature type="domain" description="FAD/NAD(P)-binding" evidence="9">
    <location>
        <begin position="28"/>
        <end position="293"/>
    </location>
</feature>
<dbReference type="Gene3D" id="3.50.50.60">
    <property type="entry name" value="FAD/NAD(P)-binding domain"/>
    <property type="match status" value="3"/>
</dbReference>
<protein>
    <submittedName>
        <fullName evidence="10">Uncharacterized protein</fullName>
    </submittedName>
</protein>
<proteinExistence type="inferred from homology"/>
<dbReference type="GO" id="GO:0034599">
    <property type="term" value="P:cellular response to oxidative stress"/>
    <property type="evidence" value="ECO:0007669"/>
    <property type="project" value="TreeGrafter"/>
</dbReference>
<evidence type="ECO:0000256" key="2">
    <source>
        <dbReference type="ARBA" id="ARBA00007532"/>
    </source>
</evidence>
<dbReference type="InterPro" id="IPR036188">
    <property type="entry name" value="FAD/NAD-bd_sf"/>
</dbReference>
<comment type="caution">
    <text evidence="10">The sequence shown here is derived from an EMBL/GenBank/DDBJ whole genome shotgun (WGS) entry which is preliminary data.</text>
</comment>
<keyword evidence="5" id="KW-0560">Oxidoreductase</keyword>
<evidence type="ECO:0000256" key="7">
    <source>
        <dbReference type="ARBA" id="ARBA00023284"/>
    </source>
</evidence>
<dbReference type="GO" id="GO:0005829">
    <property type="term" value="C:cytosol"/>
    <property type="evidence" value="ECO:0007669"/>
    <property type="project" value="TreeGrafter"/>
</dbReference>
<name>X6PG05_RETFI</name>
<evidence type="ECO:0000256" key="6">
    <source>
        <dbReference type="ARBA" id="ARBA00023157"/>
    </source>
</evidence>
<feature type="domain" description="Pyridine nucleotide-disulphide oxidoreductase dimerisation" evidence="8">
    <location>
        <begin position="314"/>
        <end position="439"/>
    </location>
</feature>
<evidence type="ECO:0000313" key="10">
    <source>
        <dbReference type="EMBL" id="ETO37038.1"/>
    </source>
</evidence>
<keyword evidence="4" id="KW-0274">FAD</keyword>
<keyword evidence="7" id="KW-0676">Redox-active center</keyword>
<dbReference type="GO" id="GO:0006749">
    <property type="term" value="P:glutathione metabolic process"/>
    <property type="evidence" value="ECO:0007669"/>
    <property type="project" value="TreeGrafter"/>
</dbReference>
<sequence length="464" mass="52221">MWTAASVAYTLKHQAGYYGFEFDNLRLDWKGLVQRRNEHVEYLNRAYEKNLSDSKVTHVFSHAKFVAPKVVQSVKDSRKFTADHILIAVGGFPYIPDIPNIRETRYPLNCVLLYFILFCLNCKGKEYIYTSDDFFNKLDHLPKKTAIVGAGYIAVELAQVLAEMGSDVTMFIRGAHPLRKFDRLIQCGVHEALLHSGVKMIVDAEITAIENNDNSLSLKSHHKQEFTGFNCVIYAIGRGPLTTELGLNHTSVKQDKRGFIISNEWEETDEKGIYALGDVNDKIALTPVAIRAGRKWADRIFGGVKNANMDYHLVPSVIFSHPPIGTIGHTEEHARELVKANKLPEPVKGSSKKKIKIFESHFRGLKYGVYTNPQDKIMAHMKLVCVGKEERVVGLHMIGDGCDEMLQGFSVAIKMGATKEDFNNVTAIHPTAAEEVVNMKIPRGDEDNYQYNCGTTDKMTTQKH</sequence>
<dbReference type="Pfam" id="PF07992">
    <property type="entry name" value="Pyr_redox_2"/>
    <property type="match status" value="1"/>
</dbReference>
<dbReference type="EMBL" id="ASPP01000026">
    <property type="protein sequence ID" value="ETO37038.1"/>
    <property type="molecule type" value="Genomic_DNA"/>
</dbReference>
<organism evidence="10 11">
    <name type="scientific">Reticulomyxa filosa</name>
    <dbReference type="NCBI Taxonomy" id="46433"/>
    <lineage>
        <taxon>Eukaryota</taxon>
        <taxon>Sar</taxon>
        <taxon>Rhizaria</taxon>
        <taxon>Retaria</taxon>
        <taxon>Foraminifera</taxon>
        <taxon>Monothalamids</taxon>
        <taxon>Reticulomyxidae</taxon>
        <taxon>Reticulomyxa</taxon>
    </lineage>
</organism>
<gene>
    <name evidence="10" type="ORF">RFI_00023</name>
</gene>
<keyword evidence="3" id="KW-0285">Flavoprotein</keyword>
<dbReference type="AlphaFoldDB" id="X6PG05"/>
<accession>X6PG05</accession>
<evidence type="ECO:0000259" key="8">
    <source>
        <dbReference type="Pfam" id="PF02852"/>
    </source>
</evidence>
<dbReference type="Gene3D" id="3.30.390.30">
    <property type="match status" value="1"/>
</dbReference>
<evidence type="ECO:0000313" key="11">
    <source>
        <dbReference type="Proteomes" id="UP000023152"/>
    </source>
</evidence>
<dbReference type="GO" id="GO:0005739">
    <property type="term" value="C:mitochondrion"/>
    <property type="evidence" value="ECO:0007669"/>
    <property type="project" value="TreeGrafter"/>
</dbReference>
<dbReference type="GO" id="GO:0004362">
    <property type="term" value="F:glutathione-disulfide reductase (NADPH) activity"/>
    <property type="evidence" value="ECO:0007669"/>
    <property type="project" value="TreeGrafter"/>
</dbReference>
<evidence type="ECO:0000256" key="5">
    <source>
        <dbReference type="ARBA" id="ARBA00023002"/>
    </source>
</evidence>
<dbReference type="GO" id="GO:0050660">
    <property type="term" value="F:flavin adenine dinucleotide binding"/>
    <property type="evidence" value="ECO:0007669"/>
    <property type="project" value="InterPro"/>
</dbReference>
<dbReference type="OrthoDB" id="5956163at2759"/>
<dbReference type="InterPro" id="IPR023753">
    <property type="entry name" value="FAD/NAD-binding_dom"/>
</dbReference>
<dbReference type="PRINTS" id="PR00368">
    <property type="entry name" value="FADPNR"/>
</dbReference>
<evidence type="ECO:0000259" key="9">
    <source>
        <dbReference type="Pfam" id="PF07992"/>
    </source>
</evidence>
<dbReference type="PANTHER" id="PTHR42737:SF2">
    <property type="entry name" value="GLUTATHIONE REDUCTASE"/>
    <property type="match status" value="1"/>
</dbReference>
<reference evidence="10 11" key="1">
    <citation type="journal article" date="2013" name="Curr. Biol.">
        <title>The Genome of the Foraminiferan Reticulomyxa filosa.</title>
        <authorList>
            <person name="Glockner G."/>
            <person name="Hulsmann N."/>
            <person name="Schleicher M."/>
            <person name="Noegel A.A."/>
            <person name="Eichinger L."/>
            <person name="Gallinger C."/>
            <person name="Pawlowski J."/>
            <person name="Sierra R."/>
            <person name="Euteneuer U."/>
            <person name="Pillet L."/>
            <person name="Moustafa A."/>
            <person name="Platzer M."/>
            <person name="Groth M."/>
            <person name="Szafranski K."/>
            <person name="Schliwa M."/>
        </authorList>
    </citation>
    <scope>NUCLEOTIDE SEQUENCE [LARGE SCALE GENOMIC DNA]</scope>
</reference>
<comment type="similarity">
    <text evidence="2">Belongs to the class-I pyridine nucleotide-disulfide oxidoreductase family.</text>
</comment>
<comment type="cofactor">
    <cofactor evidence="1">
        <name>FAD</name>
        <dbReference type="ChEBI" id="CHEBI:57692"/>
    </cofactor>
</comment>
<dbReference type="Proteomes" id="UP000023152">
    <property type="component" value="Unassembled WGS sequence"/>
</dbReference>
<evidence type="ECO:0000256" key="3">
    <source>
        <dbReference type="ARBA" id="ARBA00022630"/>
    </source>
</evidence>
<evidence type="ECO:0000256" key="4">
    <source>
        <dbReference type="ARBA" id="ARBA00022827"/>
    </source>
</evidence>